<reference evidence="3" key="1">
    <citation type="submission" date="2016-11" db="EMBL/GenBank/DDBJ databases">
        <authorList>
            <person name="Varghese N."/>
            <person name="Submissions S."/>
        </authorList>
    </citation>
    <scope>NUCLEOTIDE SEQUENCE [LARGE SCALE GENOMIC DNA]</scope>
    <source>
        <strain evidence="3">DSM 100572</strain>
    </source>
</reference>
<organism evidence="2 3">
    <name type="scientific">Wenyingzhuangia marina</name>
    <dbReference type="NCBI Taxonomy" id="1195760"/>
    <lineage>
        <taxon>Bacteria</taxon>
        <taxon>Pseudomonadati</taxon>
        <taxon>Bacteroidota</taxon>
        <taxon>Flavobacteriia</taxon>
        <taxon>Flavobacteriales</taxon>
        <taxon>Flavobacteriaceae</taxon>
        <taxon>Wenyingzhuangia</taxon>
    </lineage>
</organism>
<keyword evidence="1" id="KW-0732">Signal</keyword>
<dbReference type="OrthoDB" id="9808507at2"/>
<dbReference type="Proteomes" id="UP000184109">
    <property type="component" value="Unassembled WGS sequence"/>
</dbReference>
<evidence type="ECO:0000313" key="2">
    <source>
        <dbReference type="EMBL" id="SHH59423.1"/>
    </source>
</evidence>
<protein>
    <recommendedName>
        <fullName evidence="4">PorV/PorQ family protein</fullName>
    </recommendedName>
</protein>
<feature type="chain" id="PRO_5013336640" description="PorV/PorQ family protein" evidence="1">
    <location>
        <begin position="20"/>
        <end position="360"/>
    </location>
</feature>
<accession>A0A1M5U9Q0</accession>
<dbReference type="RefSeq" id="WP_073119123.1">
    <property type="nucleotide sequence ID" value="NZ_BMEN01000002.1"/>
</dbReference>
<dbReference type="EMBL" id="FQXQ01000002">
    <property type="protein sequence ID" value="SHH59423.1"/>
    <property type="molecule type" value="Genomic_DNA"/>
</dbReference>
<dbReference type="STRING" id="1195760.SAMN05444281_1105"/>
<feature type="signal peptide" evidence="1">
    <location>
        <begin position="1"/>
        <end position="19"/>
    </location>
</feature>
<evidence type="ECO:0000256" key="1">
    <source>
        <dbReference type="SAM" id="SignalP"/>
    </source>
</evidence>
<keyword evidence="3" id="KW-1185">Reference proteome</keyword>
<dbReference type="Gene3D" id="2.40.160.60">
    <property type="entry name" value="Outer membrane protein transport protein (OMPP1/FadL/TodX)"/>
    <property type="match status" value="1"/>
</dbReference>
<sequence>MKKYILLILILSTSLASQAQLVRSYSNEFLNIGVGARALAMGKSVSSFMTGVEAGYWNPAGLITTQDVEFSGMHNSLFSGIGSYDYFAAAVPIEINKLAFGVSVIRLGVDNILNTTNLIDNNGNINYNNISTFSSTDMAAIFSLAKHLPKIHLNIGVSGKIIRRNIGDFALGNGFGFDIGAQYQYKNIKAGFVVRDVTTTFTAWRVKDAIFDDIANAQTNQNGQNQEKPEKYELTLPKFQLGFSFVKQLNKKYSLLTAVDMMGRFTQTNDIVSSKYVSFTPSLGLELGYKGFSFFRAGVGNIQKEINFNNTTSTTFEPNIGIGFKYKTIYIDYALTNVGASSGVNYSNVFSIKIELNELR</sequence>
<dbReference type="AlphaFoldDB" id="A0A1M5U9Q0"/>
<gene>
    <name evidence="2" type="ORF">SAMN05444281_1105</name>
</gene>
<name>A0A1M5U9Q0_9FLAO</name>
<evidence type="ECO:0000313" key="3">
    <source>
        <dbReference type="Proteomes" id="UP000184109"/>
    </source>
</evidence>
<evidence type="ECO:0008006" key="4">
    <source>
        <dbReference type="Google" id="ProtNLM"/>
    </source>
</evidence>
<proteinExistence type="predicted"/>